<dbReference type="InterPro" id="IPR002105">
    <property type="entry name" value="Dockerin_1_rpt"/>
</dbReference>
<dbReference type="EMBL" id="RLII01000001">
    <property type="protein sequence ID" value="RXE60766.1"/>
    <property type="molecule type" value="Genomic_DNA"/>
</dbReference>
<dbReference type="InterPro" id="IPR018247">
    <property type="entry name" value="EF_Hand_1_Ca_BS"/>
</dbReference>
<evidence type="ECO:0000256" key="10">
    <source>
        <dbReference type="ARBA" id="ARBA00073556"/>
    </source>
</evidence>
<comment type="function">
    <text evidence="9">Hydrolyzes the glucosidic bonds of unbranched Glc residues in tamarind seed xyloglucan, producing XXXG, XLXG, XXLG and XLLG. Has low activity on carboxymethylcellulose, lichenan,hydroxyethylcellulose and glucuronoxylan, and no activity on xylan, polygalaturonic acid, wheat arabinoxylan, rhamnogalacturan, curdlan, laminarin, galactomannan, galactan, arabinan and pachyman or amorphous cellulose.</text>
</comment>
<protein>
    <recommendedName>
        <fullName evidence="10">Xyloglucanase Xgh74A</fullName>
    </recommendedName>
</protein>
<dbReference type="OrthoDB" id="9757947at2"/>
<dbReference type="CDD" id="cd14256">
    <property type="entry name" value="Dockerin_I"/>
    <property type="match status" value="1"/>
</dbReference>
<dbReference type="PROSITE" id="PS51766">
    <property type="entry name" value="DOCKERIN"/>
    <property type="match status" value="1"/>
</dbReference>
<evidence type="ECO:0000256" key="6">
    <source>
        <dbReference type="ARBA" id="ARBA00023295"/>
    </source>
</evidence>
<accession>A0A4Q0I8H0</accession>
<keyword evidence="6" id="KW-0326">Glycosidase</keyword>
<evidence type="ECO:0000256" key="11">
    <source>
        <dbReference type="SAM" id="SignalP"/>
    </source>
</evidence>
<dbReference type="Gene3D" id="1.10.1330.10">
    <property type="entry name" value="Dockerin domain"/>
    <property type="match status" value="1"/>
</dbReference>
<feature type="signal peptide" evidence="11">
    <location>
        <begin position="1"/>
        <end position="32"/>
    </location>
</feature>
<evidence type="ECO:0000256" key="8">
    <source>
        <dbReference type="ARBA" id="ARBA00037986"/>
    </source>
</evidence>
<reference evidence="14" key="1">
    <citation type="submission" date="2018-11" db="EMBL/GenBank/DDBJ databases">
        <title>Genome sequencing of a novel mesophilic and cellulolytic organism within the genus Hungateiclostridium.</title>
        <authorList>
            <person name="Rettenmaier R."/>
            <person name="Liebl W."/>
            <person name="Zverlov V."/>
        </authorList>
    </citation>
    <scope>NUCLEOTIDE SEQUENCE [LARGE SCALE GENOMIC DNA]</scope>
    <source>
        <strain evidence="14">N2K1</strain>
    </source>
</reference>
<dbReference type="InterPro" id="IPR015943">
    <property type="entry name" value="WD40/YVTN_repeat-like_dom_sf"/>
</dbReference>
<dbReference type="PANTHER" id="PTHR43739">
    <property type="entry name" value="XYLOGLUCANASE (EUROFUNG)"/>
    <property type="match status" value="1"/>
</dbReference>
<feature type="chain" id="PRO_5020357218" description="Xyloglucanase Xgh74A" evidence="11">
    <location>
        <begin position="33"/>
        <end position="842"/>
    </location>
</feature>
<comment type="caution">
    <text evidence="13">The sequence shown here is derived from an EMBL/GenBank/DDBJ whole genome shotgun (WGS) entry which is preliminary data.</text>
</comment>
<dbReference type="InterPro" id="IPR016134">
    <property type="entry name" value="Dockerin_dom"/>
</dbReference>
<keyword evidence="7" id="KW-0624">Polysaccharide degradation</keyword>
<keyword evidence="1 11" id="KW-0732">Signal</keyword>
<dbReference type="PANTHER" id="PTHR43739:SF2">
    <property type="entry name" value="OLIGOXYLOGLUCAN-REDUCING END-SPECIFIC XYLOGLUCANASE-RELATED"/>
    <property type="match status" value="1"/>
</dbReference>
<keyword evidence="3" id="KW-0378">Hydrolase</keyword>
<dbReference type="SUPFAM" id="SSF110296">
    <property type="entry name" value="Oligoxyloglucan reducing end-specific cellobiohydrolase"/>
    <property type="match status" value="2"/>
</dbReference>
<sequence>MSKKFTGKIKAVAFAAAFAVTAIFAPSISSQAVSSVPYKWDNVVIGGGGGFMPGIIFNETEKDLIYARADIGGAYRWDPSTETWIPLLDHFQMDEYSYYGVESLATDPVDPDRVYIAAGMYTNDWLPNMGAILRSNDRGETWEKSILPFKFGGNMPGRSMGERLAIDPNDNSILYFGARCGNGLWRSTDYGVTWSQVTNFPNVGTYIYDPNYDYTKDIIGVVWVAFDKSSSTPGKPTKNIYVGVADKNESIYRSTDGGATWEAVPGQPTGLLPHHGVLASNGMLFITYGDTCGPYDGGGKGQVWKYNTSTGKWTDISPLPYSSADNRFCFAGLAVDKQNPDNLIVSSMNAWWPDEFIFRSTDGGATWKNIWEWGMYPERILHYEQDISAAPWLDWGVEKPLPEINPKLGWMIGDIEIDPFNSDRMMYVTGATIYGTDNLTDWDKGGKVKIEVKATGIEECAVLGLVSPPEGAPLVSAVGDIVGFVHEDLNVGPNKFHVSSYSSGTGIDYAELTPNFMALVAKSDSYEVKKISFSYDGGKNWFQAPSEAPNSAGGGSVAVSADGKSVIWTPENSSPAVTTNNGNSWKVCTPLGMNTRVASDRVNGEKFYAFYDGKFYISTDGGVTFTDTKAPELPEEVNGIKAVPGKEGHVWLAAREGGLWKSTDSGATFEKISDVDTAHVVGFGKAAPGQDYMAVYITGKVDDVLGFFRSDDAGKTWVRINDDEHGYGAVDTAITGDPRVYGRVYIATNGRGIIYGEPDSNTPEPTPEPTPTAMVGDLNGDKKINSTDVTFMKRYILKIIDDLPVEDDMWAADINGDGKITSTDLTYLNRYVLKIITEFPKK</sequence>
<dbReference type="InterPro" id="IPR052025">
    <property type="entry name" value="Xyloglucanase_GH74"/>
</dbReference>
<dbReference type="Pfam" id="PF00404">
    <property type="entry name" value="Dockerin_1"/>
    <property type="match status" value="1"/>
</dbReference>
<dbReference type="CDD" id="cd15482">
    <property type="entry name" value="Sialidase_non-viral"/>
    <property type="match status" value="2"/>
</dbReference>
<feature type="domain" description="Dockerin" evidence="12">
    <location>
        <begin position="771"/>
        <end position="841"/>
    </location>
</feature>
<dbReference type="InterPro" id="IPR036439">
    <property type="entry name" value="Dockerin_dom_sf"/>
</dbReference>
<evidence type="ECO:0000256" key="5">
    <source>
        <dbReference type="ARBA" id="ARBA00023277"/>
    </source>
</evidence>
<evidence type="ECO:0000256" key="2">
    <source>
        <dbReference type="ARBA" id="ARBA00022737"/>
    </source>
</evidence>
<dbReference type="PROSITE" id="PS00018">
    <property type="entry name" value="EF_HAND_1"/>
    <property type="match status" value="1"/>
</dbReference>
<organism evidence="13 14">
    <name type="scientific">Acetivibrio mesophilus</name>
    <dbReference type="NCBI Taxonomy" id="2487273"/>
    <lineage>
        <taxon>Bacteria</taxon>
        <taxon>Bacillati</taxon>
        <taxon>Bacillota</taxon>
        <taxon>Clostridia</taxon>
        <taxon>Eubacteriales</taxon>
        <taxon>Oscillospiraceae</taxon>
        <taxon>Acetivibrio</taxon>
    </lineage>
</organism>
<evidence type="ECO:0000256" key="1">
    <source>
        <dbReference type="ARBA" id="ARBA00022729"/>
    </source>
</evidence>
<dbReference type="GO" id="GO:0004553">
    <property type="term" value="F:hydrolase activity, hydrolyzing O-glycosyl compounds"/>
    <property type="evidence" value="ECO:0007669"/>
    <property type="project" value="InterPro"/>
</dbReference>
<proteinExistence type="inferred from homology"/>
<dbReference type="AlphaFoldDB" id="A0A4Q0I8H0"/>
<gene>
    <name evidence="13" type="ORF">EFD62_02275</name>
</gene>
<dbReference type="FunFam" id="2.130.10.10:FF:000534">
    <property type="entry name" value="Xyloglucanase Xgh74A"/>
    <property type="match status" value="1"/>
</dbReference>
<keyword evidence="2" id="KW-0677">Repeat</keyword>
<dbReference type="RefSeq" id="WP_128705671.1">
    <property type="nucleotide sequence ID" value="NZ_RLII01000001.1"/>
</dbReference>
<dbReference type="Gene3D" id="2.130.10.10">
    <property type="entry name" value="YVTN repeat-like/Quinoprotein amine dehydrogenase"/>
    <property type="match status" value="2"/>
</dbReference>
<dbReference type="SUPFAM" id="SSF63446">
    <property type="entry name" value="Type I dockerin domain"/>
    <property type="match status" value="1"/>
</dbReference>
<dbReference type="Proteomes" id="UP000289166">
    <property type="component" value="Unassembled WGS sequence"/>
</dbReference>
<evidence type="ECO:0000259" key="12">
    <source>
        <dbReference type="PROSITE" id="PS51766"/>
    </source>
</evidence>
<keyword evidence="5" id="KW-0119">Carbohydrate metabolism</keyword>
<name>A0A4Q0I8H0_9FIRM</name>
<evidence type="ECO:0000256" key="9">
    <source>
        <dbReference type="ARBA" id="ARBA00059201"/>
    </source>
</evidence>
<evidence type="ECO:0000256" key="7">
    <source>
        <dbReference type="ARBA" id="ARBA00023326"/>
    </source>
</evidence>
<dbReference type="FunFam" id="1.10.1330.10:FF:000001">
    <property type="entry name" value="Endoglucanase D"/>
    <property type="match status" value="1"/>
</dbReference>
<dbReference type="GO" id="GO:0030245">
    <property type="term" value="P:cellulose catabolic process"/>
    <property type="evidence" value="ECO:0007669"/>
    <property type="project" value="UniProtKB-KW"/>
</dbReference>
<evidence type="ECO:0000313" key="14">
    <source>
        <dbReference type="Proteomes" id="UP000289166"/>
    </source>
</evidence>
<comment type="similarity">
    <text evidence="8">Belongs to the glycosyl hydrolase 74 family.</text>
</comment>
<keyword evidence="14" id="KW-1185">Reference proteome</keyword>
<dbReference type="GO" id="GO:0010411">
    <property type="term" value="P:xyloglucan metabolic process"/>
    <property type="evidence" value="ECO:0007669"/>
    <property type="project" value="TreeGrafter"/>
</dbReference>
<evidence type="ECO:0000256" key="4">
    <source>
        <dbReference type="ARBA" id="ARBA00023001"/>
    </source>
</evidence>
<evidence type="ECO:0000256" key="3">
    <source>
        <dbReference type="ARBA" id="ARBA00022801"/>
    </source>
</evidence>
<keyword evidence="4" id="KW-0136">Cellulose degradation</keyword>
<evidence type="ECO:0000313" key="13">
    <source>
        <dbReference type="EMBL" id="RXE60766.1"/>
    </source>
</evidence>